<reference evidence="2 3" key="1">
    <citation type="journal article" date="2018" name="Mol. Biol. Evol.">
        <title>Analysis of the draft genome of the red seaweed Gracilariopsis chorda provides insights into genome size evolution in Rhodophyta.</title>
        <authorList>
            <person name="Lee J."/>
            <person name="Yang E.C."/>
            <person name="Graf L."/>
            <person name="Yang J.H."/>
            <person name="Qiu H."/>
            <person name="Zel Zion U."/>
            <person name="Chan C.X."/>
            <person name="Stephens T.G."/>
            <person name="Weber A.P.M."/>
            <person name="Boo G.H."/>
            <person name="Boo S.M."/>
            <person name="Kim K.M."/>
            <person name="Shin Y."/>
            <person name="Jung M."/>
            <person name="Lee S.J."/>
            <person name="Yim H.S."/>
            <person name="Lee J.H."/>
            <person name="Bhattacharya D."/>
            <person name="Yoon H.S."/>
        </authorList>
    </citation>
    <scope>NUCLEOTIDE SEQUENCE [LARGE SCALE GENOMIC DNA]</scope>
    <source>
        <strain evidence="2 3">SKKU-2015</strain>
        <tissue evidence="2">Whole body</tissue>
    </source>
</reference>
<sequence length="124" mass="11973">MVDNDPDDPVDAVVDGSEADGVVGGAVDGSNGFNSGPAVPTSATDPPAMPVPATAPSVAPSPTYPAIPAGPAVPVANDPGGVIAQFLREVGLSSNEFTGDIAAMRDTLASRPGGGPPPSGNNGQ</sequence>
<dbReference type="Proteomes" id="UP000247409">
    <property type="component" value="Unassembled WGS sequence"/>
</dbReference>
<gene>
    <name evidence="2" type="ORF">BWQ96_08916</name>
</gene>
<keyword evidence="3" id="KW-1185">Reference proteome</keyword>
<dbReference type="AlphaFoldDB" id="A0A2V3IH54"/>
<feature type="compositionally biased region" description="Acidic residues" evidence="1">
    <location>
        <begin position="1"/>
        <end position="10"/>
    </location>
</feature>
<feature type="region of interest" description="Disordered" evidence="1">
    <location>
        <begin position="105"/>
        <end position="124"/>
    </location>
</feature>
<feature type="region of interest" description="Disordered" evidence="1">
    <location>
        <begin position="1"/>
        <end position="65"/>
    </location>
</feature>
<protein>
    <submittedName>
        <fullName evidence="2">Uncharacterized protein</fullName>
    </submittedName>
</protein>
<evidence type="ECO:0000313" key="2">
    <source>
        <dbReference type="EMBL" id="PXF41368.1"/>
    </source>
</evidence>
<evidence type="ECO:0000313" key="3">
    <source>
        <dbReference type="Proteomes" id="UP000247409"/>
    </source>
</evidence>
<feature type="compositionally biased region" description="Low complexity" evidence="1">
    <location>
        <begin position="11"/>
        <end position="21"/>
    </location>
</feature>
<name>A0A2V3IH54_9FLOR</name>
<feature type="compositionally biased region" description="Low complexity" evidence="1">
    <location>
        <begin position="51"/>
        <end position="65"/>
    </location>
</feature>
<evidence type="ECO:0000256" key="1">
    <source>
        <dbReference type="SAM" id="MobiDB-lite"/>
    </source>
</evidence>
<proteinExistence type="predicted"/>
<feature type="compositionally biased region" description="Pro residues" evidence="1">
    <location>
        <begin position="114"/>
        <end position="124"/>
    </location>
</feature>
<comment type="caution">
    <text evidence="2">The sequence shown here is derived from an EMBL/GenBank/DDBJ whole genome shotgun (WGS) entry which is preliminary data.</text>
</comment>
<dbReference type="EMBL" id="NBIV01000219">
    <property type="protein sequence ID" value="PXF41368.1"/>
    <property type="molecule type" value="Genomic_DNA"/>
</dbReference>
<accession>A0A2V3IH54</accession>
<organism evidence="2 3">
    <name type="scientific">Gracilariopsis chorda</name>
    <dbReference type="NCBI Taxonomy" id="448386"/>
    <lineage>
        <taxon>Eukaryota</taxon>
        <taxon>Rhodophyta</taxon>
        <taxon>Florideophyceae</taxon>
        <taxon>Rhodymeniophycidae</taxon>
        <taxon>Gracilariales</taxon>
        <taxon>Gracilariaceae</taxon>
        <taxon>Gracilariopsis</taxon>
    </lineage>
</organism>